<dbReference type="InterPro" id="IPR045055">
    <property type="entry name" value="DNA2/NAM7-like"/>
</dbReference>
<dbReference type="Proteomes" id="UP000692954">
    <property type="component" value="Unassembled WGS sequence"/>
</dbReference>
<keyword evidence="3 5" id="KW-0347">Helicase</keyword>
<dbReference type="GO" id="GO:0005524">
    <property type="term" value="F:ATP binding"/>
    <property type="evidence" value="ECO:0007669"/>
    <property type="project" value="UniProtKB-UniRule"/>
</dbReference>
<feature type="region of interest" description="Disordered" evidence="7">
    <location>
        <begin position="137"/>
        <end position="161"/>
    </location>
</feature>
<dbReference type="FunFam" id="3.40.50.300:FF:000326">
    <property type="entry name" value="P-loop containing nucleoside triphosphate hydrolase"/>
    <property type="match status" value="1"/>
</dbReference>
<evidence type="ECO:0000313" key="10">
    <source>
        <dbReference type="Proteomes" id="UP000692954"/>
    </source>
</evidence>
<evidence type="ECO:0000256" key="5">
    <source>
        <dbReference type="PROSITE-ProRule" id="PRU00560"/>
    </source>
</evidence>
<feature type="region of interest" description="Disordered" evidence="7">
    <location>
        <begin position="1813"/>
        <end position="1841"/>
    </location>
</feature>
<feature type="coiled-coil region" evidence="6">
    <location>
        <begin position="843"/>
        <end position="901"/>
    </location>
</feature>
<feature type="compositionally biased region" description="Basic and acidic residues" evidence="7">
    <location>
        <begin position="804"/>
        <end position="816"/>
    </location>
</feature>
<gene>
    <name evidence="9" type="ORF">PSON_ATCC_30995.1.T0230293</name>
</gene>
<feature type="domain" description="UvrD-like helicase ATP-binding" evidence="8">
    <location>
        <begin position="1247"/>
        <end position="1553"/>
    </location>
</feature>
<dbReference type="InterPro" id="IPR041677">
    <property type="entry name" value="DNA2/NAM7_AAA_11"/>
</dbReference>
<dbReference type="PROSITE" id="PS51198">
    <property type="entry name" value="UVRD_HELICASE_ATP_BIND"/>
    <property type="match status" value="1"/>
</dbReference>
<name>A0A8S1LR42_9CILI</name>
<feature type="region of interest" description="Disordered" evidence="7">
    <location>
        <begin position="534"/>
        <end position="588"/>
    </location>
</feature>
<evidence type="ECO:0000256" key="4">
    <source>
        <dbReference type="ARBA" id="ARBA00022840"/>
    </source>
</evidence>
<dbReference type="GO" id="GO:0016787">
    <property type="term" value="F:hydrolase activity"/>
    <property type="evidence" value="ECO:0007669"/>
    <property type="project" value="UniProtKB-UniRule"/>
</dbReference>
<feature type="coiled-coil region" evidence="6">
    <location>
        <begin position="48"/>
        <end position="134"/>
    </location>
</feature>
<dbReference type="InterPro" id="IPR047187">
    <property type="entry name" value="SF1_C_Upf1"/>
</dbReference>
<feature type="compositionally biased region" description="Polar residues" evidence="7">
    <location>
        <begin position="535"/>
        <end position="545"/>
    </location>
</feature>
<dbReference type="GO" id="GO:0004386">
    <property type="term" value="F:helicase activity"/>
    <property type="evidence" value="ECO:0007669"/>
    <property type="project" value="UniProtKB-UniRule"/>
</dbReference>
<dbReference type="PANTHER" id="PTHR10887">
    <property type="entry name" value="DNA2/NAM7 HELICASE FAMILY"/>
    <property type="match status" value="1"/>
</dbReference>
<comment type="caution">
    <text evidence="9">The sequence shown here is derived from an EMBL/GenBank/DDBJ whole genome shotgun (WGS) entry which is preliminary data.</text>
</comment>
<keyword evidence="10" id="KW-1185">Reference proteome</keyword>
<feature type="compositionally biased region" description="Low complexity" evidence="7">
    <location>
        <begin position="785"/>
        <end position="803"/>
    </location>
</feature>
<evidence type="ECO:0000256" key="3">
    <source>
        <dbReference type="ARBA" id="ARBA00022806"/>
    </source>
</evidence>
<protein>
    <recommendedName>
        <fullName evidence="8">UvrD-like helicase ATP-binding domain-containing protein</fullName>
    </recommendedName>
</protein>
<feature type="coiled-coil region" evidence="6">
    <location>
        <begin position="651"/>
        <end position="712"/>
    </location>
</feature>
<feature type="region of interest" description="Disordered" evidence="7">
    <location>
        <begin position="1065"/>
        <end position="1085"/>
    </location>
</feature>
<proteinExistence type="predicted"/>
<keyword evidence="2 5" id="KW-0378">Hydrolase</keyword>
<dbReference type="FunFam" id="3.40.50.300:FF:003984">
    <property type="entry name" value="tRNA-splicing endonuclease positive effector, putative"/>
    <property type="match status" value="1"/>
</dbReference>
<dbReference type="CDD" id="cd18042">
    <property type="entry name" value="DEXXQc_SETX"/>
    <property type="match status" value="1"/>
</dbReference>
<keyword evidence="4 5" id="KW-0067">ATP-binding</keyword>
<keyword evidence="1 5" id="KW-0547">Nucleotide-binding</keyword>
<evidence type="ECO:0000313" key="9">
    <source>
        <dbReference type="EMBL" id="CAD8067943.1"/>
    </source>
</evidence>
<feature type="region of interest" description="Disordered" evidence="7">
    <location>
        <begin position="784"/>
        <end position="816"/>
    </location>
</feature>
<feature type="region of interest" description="Disordered" evidence="7">
    <location>
        <begin position="207"/>
        <end position="233"/>
    </location>
</feature>
<reference evidence="9" key="1">
    <citation type="submission" date="2021-01" db="EMBL/GenBank/DDBJ databases">
        <authorList>
            <consortium name="Genoscope - CEA"/>
            <person name="William W."/>
        </authorList>
    </citation>
    <scope>NUCLEOTIDE SEQUENCE</scope>
</reference>
<evidence type="ECO:0000256" key="1">
    <source>
        <dbReference type="ARBA" id="ARBA00022741"/>
    </source>
</evidence>
<keyword evidence="6" id="KW-0175">Coiled coil</keyword>
<feature type="compositionally biased region" description="Basic and acidic residues" evidence="7">
    <location>
        <begin position="218"/>
        <end position="233"/>
    </location>
</feature>
<evidence type="ECO:0000256" key="7">
    <source>
        <dbReference type="SAM" id="MobiDB-lite"/>
    </source>
</evidence>
<evidence type="ECO:0000256" key="2">
    <source>
        <dbReference type="ARBA" id="ARBA00022801"/>
    </source>
</evidence>
<accession>A0A8S1LR42</accession>
<sequence length="1921" mass="226850">MNEIFKLVCFDGAQQKKWIQCKDLDSQLQFIRDAIPQKINEATKNYDYEALEKQVQKYEHEIRKHIRMEQQIKLYAESLQQKLEEQESVNDCLSNTKQLVNSLKKENQQLIEQVKRLQNENHILKSKLIDVNERINSHQTSPVQDKIKNQDSHHQKNSQRYQTIDFVAPKQKLNQRNIEDYTKQYAEVKTQISNTIDSSILKMLQNRRDSLKQNDPYKSSRDSSSIEKNDSNKIKSCINQQRAASQQQKVQHKQMIDPNIQQVRTITENVKFDLKNQSDNLRAFLNTQSFLCNKKNKTNSKPENRYNKSHSEHQNANTNYADIQKYFLFIQKELIKSKKSIYSFHRIIKNIQIISYDNNNFPFLFKLTCILILQSLTYSHGINFLQINSLFNFIIYIIKNNNQFYNYKYKMKDDSQFKISYNNSENEIKIKSNETEKLKMEIEQQVRLSQLEQIQQNAKFQYDEFRVDLINQDKQKNNTFHQNKLQKHYDVNNNSEIQNLNQSCNFRQGNQANQISDFNYSQESKKFLQEKLNEQKSGNENNKNKVQYIDSNNPNEEDSDDIEQRKPQANMDQKQNNKDQKESEKGIDKAQKQEWLLKNRIKRHENQGDKDYNENLDILEIVNHGQKTEPNLFEQGLLKRSDYGIQNSLDQKSLQFKKELYKSDLERLQAQSNVNREIQDQKKQENFESNSMKNQIQNNENQKELKQNLEVRKIFEKRFESQKDSWDVSQHVITSTENKIDSVKTPYELQPLDQLYKIMNGSNQRTINSYFSPKNQQIQAHSFLQKQQGIDPQIKQQQNQLNKQQEEKQGFIKKYDDGSIRYNKDIGRSLKYSGKDNNQSNQKKTILQEMKSSHREIEQLQQKQQRFPEGVKKILNQLDLKQQQTQQISQREKDKKKLEMQMQTLDNPLIKQQGQRQTEELLNEDKHEFRSIKIEKKKVTESQRLSKFKMMLDNNMGESFQVGKPIFEFNRLLKYLFLKNYDIPDIADQEQKIIPNKFESAEEYCKIFEYLFLNEASAQIKQELIEFLKKTEKTTKYRKVQIKIDENDNESEGAIFIMRGPQANLQKDTQEDNKREQIRQEGKYDSQSDDQQFCYDNIKDGVCDLTTLKNFIVIISSNIKMKLRQFNQLNEDKMTFFGILIEPQKAQYLQQIRIQTFLNKQSLNINQWHNVFLFPFSKITTLIREYQMITKLNYKTPLAGLIYNPTSSQQLIGSDVGIGWTVQFQNQIQNKELLDSFFQTVYQKYNESQANSIRDIILKEKGICLLQGPPGTGKTHTLIGLLSGVYEYMKLMNKFPRKKILICAPSNAAIDEIILRILQKGGLFDSKGISRQANVIRIGLLDEENVHSDVIKKVSLEDLAQHKLFSTQKFNAQQDQKTTADLRIELCQIQNHIKKLEKKLNQHGLPQEERKIIKEQINQFNDLRKSKQEYLDKTRENKKIYKEFYNQFCEKLLNDAEIICSTLSSSGSDKLSKYLDQIELLIVDEAAQCTEPSNIIPLRLGIEKMILIGDPKQLPATTFSPVSHQTLYNRSLFERILDNNFEPYFLDTQYRMHTEIRMFPSQYFYGNKLKDHESTNLRTLPSNFFKNRLLFLDILDGQENKDGTSYINEQEAFVIVQFIKSIKEEFTNQTIGVICAYKSQVRYIKTLLKLKFTDEIFQDQTTITINTVDSFQGQEKDIILFSCVRSSQSGGIGFLNDGRRMNVALTRAKNALFIFGNAITLSKSELWKSMLKNIMKRQLYRNLDSQKFTFNLLLKDEWTEENKTISQQLITHLNQTSQGNHEKSTYNISDFKIQINSNEKVENNQNREIIKKKQYQQQDKNNEKESQFKINVNNKEKDRNTSEYQINKQIIQIQQSPILQNQSIKNNNDNSKIINNQLQAPKDIKTEQKRKDQTNTQLKEHQLYDDFDLIRCLQEEGFFDK</sequence>
<feature type="compositionally biased region" description="Basic and acidic residues" evidence="7">
    <location>
        <begin position="145"/>
        <end position="154"/>
    </location>
</feature>
<organism evidence="9 10">
    <name type="scientific">Paramecium sonneborni</name>
    <dbReference type="NCBI Taxonomy" id="65129"/>
    <lineage>
        <taxon>Eukaryota</taxon>
        <taxon>Sar</taxon>
        <taxon>Alveolata</taxon>
        <taxon>Ciliophora</taxon>
        <taxon>Intramacronucleata</taxon>
        <taxon>Oligohymenophorea</taxon>
        <taxon>Peniculida</taxon>
        <taxon>Parameciidae</taxon>
        <taxon>Paramecium</taxon>
    </lineage>
</organism>
<evidence type="ECO:0000259" key="8">
    <source>
        <dbReference type="PROSITE" id="PS51198"/>
    </source>
</evidence>
<evidence type="ECO:0000256" key="6">
    <source>
        <dbReference type="SAM" id="Coils"/>
    </source>
</evidence>
<dbReference type="Pfam" id="PF13087">
    <property type="entry name" value="AAA_12"/>
    <property type="match status" value="1"/>
</dbReference>
<dbReference type="Pfam" id="PF13086">
    <property type="entry name" value="AAA_11"/>
    <property type="match status" value="1"/>
</dbReference>
<dbReference type="OrthoDB" id="295614at2759"/>
<feature type="binding site" evidence="5">
    <location>
        <begin position="1268"/>
        <end position="1275"/>
    </location>
    <ligand>
        <name>ATP</name>
        <dbReference type="ChEBI" id="CHEBI:30616"/>
    </ligand>
</feature>
<feature type="compositionally biased region" description="Basic and acidic residues" evidence="7">
    <location>
        <begin position="575"/>
        <end position="588"/>
    </location>
</feature>
<dbReference type="GO" id="GO:0005694">
    <property type="term" value="C:chromosome"/>
    <property type="evidence" value="ECO:0007669"/>
    <property type="project" value="UniProtKB-ARBA"/>
</dbReference>
<dbReference type="PANTHER" id="PTHR10887:SF495">
    <property type="entry name" value="HELICASE SENATAXIN ISOFORM X1-RELATED"/>
    <property type="match status" value="1"/>
</dbReference>
<dbReference type="InterPro" id="IPR041679">
    <property type="entry name" value="DNA2/NAM7-like_C"/>
</dbReference>
<dbReference type="CDD" id="cd18808">
    <property type="entry name" value="SF1_C_Upf1"/>
    <property type="match status" value="1"/>
</dbReference>
<feature type="compositionally biased region" description="Basic and acidic residues" evidence="7">
    <location>
        <begin position="1068"/>
        <end position="1085"/>
    </location>
</feature>
<dbReference type="InterPro" id="IPR014016">
    <property type="entry name" value="UvrD-like_ATP-bd"/>
</dbReference>
<dbReference type="EMBL" id="CAJJDN010000023">
    <property type="protein sequence ID" value="CAD8067943.1"/>
    <property type="molecule type" value="Genomic_DNA"/>
</dbReference>